<keyword evidence="3 6" id="KW-0694">RNA-binding</keyword>
<dbReference type="GO" id="GO:0005840">
    <property type="term" value="C:ribosome"/>
    <property type="evidence" value="ECO:0007669"/>
    <property type="project" value="UniProtKB-KW"/>
</dbReference>
<evidence type="ECO:0000256" key="2">
    <source>
        <dbReference type="ARBA" id="ARBA00022730"/>
    </source>
</evidence>
<evidence type="ECO:0000256" key="6">
    <source>
        <dbReference type="HAMAP-Rule" id="MF_01363"/>
    </source>
</evidence>
<evidence type="ECO:0000256" key="1">
    <source>
        <dbReference type="ARBA" id="ARBA00008563"/>
    </source>
</evidence>
<keyword evidence="5 6" id="KW-0687">Ribonucleoprotein</keyword>
<reference evidence="9" key="1">
    <citation type="submission" date="2017-09" db="EMBL/GenBank/DDBJ databases">
        <title>Depth-based differentiation of microbial function through sediment-hosted aquifers and enrichment of novel symbionts in the deep terrestrial subsurface.</title>
        <authorList>
            <person name="Probst A.J."/>
            <person name="Ladd B."/>
            <person name="Jarett J.K."/>
            <person name="Geller-Mcgrath D.E."/>
            <person name="Sieber C.M.K."/>
            <person name="Emerson J.B."/>
            <person name="Anantharaman K."/>
            <person name="Thomas B.C."/>
            <person name="Malmstrom R."/>
            <person name="Stieglmeier M."/>
            <person name="Klingl A."/>
            <person name="Woyke T."/>
            <person name="Ryan C.M."/>
            <person name="Banfield J.F."/>
        </authorList>
    </citation>
    <scope>NUCLEOTIDE SEQUENCE [LARGE SCALE GENOMIC DNA]</scope>
</reference>
<name>A0A2M7QQJ7_9BACT</name>
<dbReference type="InterPro" id="IPR001787">
    <property type="entry name" value="Ribosomal_bL21"/>
</dbReference>
<dbReference type="PROSITE" id="PS01169">
    <property type="entry name" value="RIBOSOMAL_L21"/>
    <property type="match status" value="1"/>
</dbReference>
<dbReference type="PANTHER" id="PTHR21349:SF0">
    <property type="entry name" value="LARGE RIBOSOMAL SUBUNIT PROTEIN BL21M"/>
    <property type="match status" value="1"/>
</dbReference>
<dbReference type="PANTHER" id="PTHR21349">
    <property type="entry name" value="50S RIBOSOMAL PROTEIN L21"/>
    <property type="match status" value="1"/>
</dbReference>
<keyword evidence="4 6" id="KW-0689">Ribosomal protein</keyword>
<sequence length="115" mass="12970">MLAVIKTGGKQYLVTPGQKIRIEKMDPHHQKIDAGASKKEDQEIIFDEVLLLEKGGKVEIGSPLVKDAKVIGKIIHQGKAKKVIVFKYKPKTRYKVKKGHRQPFTEVEILKISNV</sequence>
<dbReference type="Pfam" id="PF00829">
    <property type="entry name" value="Ribosomal_L21p"/>
    <property type="match status" value="1"/>
</dbReference>
<dbReference type="GO" id="GO:0019843">
    <property type="term" value="F:rRNA binding"/>
    <property type="evidence" value="ECO:0007669"/>
    <property type="project" value="UniProtKB-UniRule"/>
</dbReference>
<proteinExistence type="inferred from homology"/>
<gene>
    <name evidence="6 8" type="primary">rplU</name>
    <name evidence="8" type="ORF">COY85_04200</name>
</gene>
<comment type="function">
    <text evidence="6 7">This protein binds to 23S rRNA in the presence of protein L20.</text>
</comment>
<dbReference type="GO" id="GO:0003735">
    <property type="term" value="F:structural constituent of ribosome"/>
    <property type="evidence" value="ECO:0007669"/>
    <property type="project" value="InterPro"/>
</dbReference>
<comment type="similarity">
    <text evidence="1 6 7">Belongs to the bacterial ribosomal protein bL21 family.</text>
</comment>
<evidence type="ECO:0000256" key="7">
    <source>
        <dbReference type="RuleBase" id="RU000562"/>
    </source>
</evidence>
<dbReference type="AlphaFoldDB" id="A0A2M7QQJ7"/>
<accession>A0A2M7QQJ7</accession>
<dbReference type="SUPFAM" id="SSF141091">
    <property type="entry name" value="L21p-like"/>
    <property type="match status" value="1"/>
</dbReference>
<evidence type="ECO:0000313" key="9">
    <source>
        <dbReference type="Proteomes" id="UP000229481"/>
    </source>
</evidence>
<dbReference type="InterPro" id="IPR018258">
    <property type="entry name" value="Ribosomal_bL21_CS"/>
</dbReference>
<dbReference type="EMBL" id="PFLK01000109">
    <property type="protein sequence ID" value="PIY74100.1"/>
    <property type="molecule type" value="Genomic_DNA"/>
</dbReference>
<evidence type="ECO:0000256" key="5">
    <source>
        <dbReference type="ARBA" id="ARBA00023274"/>
    </source>
</evidence>
<dbReference type="InterPro" id="IPR036164">
    <property type="entry name" value="bL21-like_sf"/>
</dbReference>
<dbReference type="GO" id="GO:0006412">
    <property type="term" value="P:translation"/>
    <property type="evidence" value="ECO:0007669"/>
    <property type="project" value="UniProtKB-UniRule"/>
</dbReference>
<evidence type="ECO:0000256" key="3">
    <source>
        <dbReference type="ARBA" id="ARBA00022884"/>
    </source>
</evidence>
<comment type="caution">
    <text evidence="8">The sequence shown here is derived from an EMBL/GenBank/DDBJ whole genome shotgun (WGS) entry which is preliminary data.</text>
</comment>
<evidence type="ECO:0000313" key="8">
    <source>
        <dbReference type="EMBL" id="PIY74100.1"/>
    </source>
</evidence>
<keyword evidence="2 6" id="KW-0699">rRNA-binding</keyword>
<evidence type="ECO:0000256" key="4">
    <source>
        <dbReference type="ARBA" id="ARBA00022980"/>
    </source>
</evidence>
<organism evidence="8 9">
    <name type="scientific">Candidatus Portnoybacteria bacterium CG_4_10_14_0_8_um_filter_40_50</name>
    <dbReference type="NCBI Taxonomy" id="1974800"/>
    <lineage>
        <taxon>Bacteria</taxon>
        <taxon>Candidatus Portnoyibacteriota</taxon>
    </lineage>
</organism>
<comment type="subunit">
    <text evidence="6">Part of the 50S ribosomal subunit. Contacts protein L20.</text>
</comment>
<protein>
    <recommendedName>
        <fullName evidence="6">Large ribosomal subunit protein bL21</fullName>
    </recommendedName>
</protein>
<dbReference type="GO" id="GO:1990904">
    <property type="term" value="C:ribonucleoprotein complex"/>
    <property type="evidence" value="ECO:0007669"/>
    <property type="project" value="UniProtKB-KW"/>
</dbReference>
<dbReference type="HAMAP" id="MF_01363">
    <property type="entry name" value="Ribosomal_bL21"/>
    <property type="match status" value="1"/>
</dbReference>
<dbReference type="NCBIfam" id="TIGR00061">
    <property type="entry name" value="L21"/>
    <property type="match status" value="1"/>
</dbReference>
<dbReference type="GO" id="GO:0005737">
    <property type="term" value="C:cytoplasm"/>
    <property type="evidence" value="ECO:0007669"/>
    <property type="project" value="UniProtKB-ARBA"/>
</dbReference>
<dbReference type="Proteomes" id="UP000229481">
    <property type="component" value="Unassembled WGS sequence"/>
</dbReference>
<dbReference type="InterPro" id="IPR028909">
    <property type="entry name" value="bL21-like"/>
</dbReference>